<protein>
    <submittedName>
        <fullName evidence="2">Uncharacterized protein</fullName>
    </submittedName>
</protein>
<feature type="transmembrane region" description="Helical" evidence="1">
    <location>
        <begin position="64"/>
        <end position="88"/>
    </location>
</feature>
<sequence>MANERDQDLGGIRRALAVFLALACVGVLVQIFTGVPYPKVPPGPIILAVTALLVAVVRWRWMPVLGLLVALFLSVGAVASGTTLPRLAEPTRLGPFAGTWLQIVAQLAAIAAGLAGVFAASRKARTGTAAPFSGERRTGR</sequence>
<feature type="transmembrane region" description="Helical" evidence="1">
    <location>
        <begin position="39"/>
        <end position="57"/>
    </location>
</feature>
<reference evidence="2 3" key="1">
    <citation type="submission" date="2019-07" db="EMBL/GenBank/DDBJ databases">
        <authorList>
            <person name="Duangmal K."/>
            <person name="Teo W.F.A."/>
        </authorList>
    </citation>
    <scope>NUCLEOTIDE SEQUENCE [LARGE SCALE GENOMIC DNA]</scope>
    <source>
        <strain evidence="2 3">TBRC 6029</strain>
    </source>
</reference>
<reference evidence="2 3" key="2">
    <citation type="submission" date="2019-08" db="EMBL/GenBank/DDBJ databases">
        <title>Amycolatopsis acidicola sp. nov., isolated from peat swamp forest soil.</title>
        <authorList>
            <person name="Srisuk N."/>
        </authorList>
    </citation>
    <scope>NUCLEOTIDE SEQUENCE [LARGE SCALE GENOMIC DNA]</scope>
    <source>
        <strain evidence="2 3">TBRC 6029</strain>
    </source>
</reference>
<dbReference type="RefSeq" id="WP_144587572.1">
    <property type="nucleotide sequence ID" value="NZ_VJWX01000094.1"/>
</dbReference>
<dbReference type="EMBL" id="VJWX01000094">
    <property type="protein sequence ID" value="TVT52997.1"/>
    <property type="molecule type" value="Genomic_DNA"/>
</dbReference>
<evidence type="ECO:0000313" key="2">
    <source>
        <dbReference type="EMBL" id="TVT52997.1"/>
    </source>
</evidence>
<name>A0A558CW44_9PSEU</name>
<keyword evidence="1" id="KW-1133">Transmembrane helix</keyword>
<proteinExistence type="predicted"/>
<feature type="transmembrane region" description="Helical" evidence="1">
    <location>
        <begin position="100"/>
        <end position="120"/>
    </location>
</feature>
<feature type="transmembrane region" description="Helical" evidence="1">
    <location>
        <begin position="12"/>
        <end position="33"/>
    </location>
</feature>
<evidence type="ECO:0000256" key="1">
    <source>
        <dbReference type="SAM" id="Phobius"/>
    </source>
</evidence>
<comment type="caution">
    <text evidence="2">The sequence shown here is derived from an EMBL/GenBank/DDBJ whole genome shotgun (WGS) entry which is preliminary data.</text>
</comment>
<keyword evidence="1" id="KW-0812">Transmembrane</keyword>
<evidence type="ECO:0000313" key="3">
    <source>
        <dbReference type="Proteomes" id="UP000320011"/>
    </source>
</evidence>
<dbReference type="Proteomes" id="UP000320011">
    <property type="component" value="Unassembled WGS sequence"/>
</dbReference>
<dbReference type="AlphaFoldDB" id="A0A558CW44"/>
<accession>A0A558CW44</accession>
<dbReference type="OrthoDB" id="3638123at2"/>
<keyword evidence="1" id="KW-0472">Membrane</keyword>
<keyword evidence="3" id="KW-1185">Reference proteome</keyword>
<organism evidence="2 3">
    <name type="scientific">Amycolatopsis rhizosphaerae</name>
    <dbReference type="NCBI Taxonomy" id="2053003"/>
    <lineage>
        <taxon>Bacteria</taxon>
        <taxon>Bacillati</taxon>
        <taxon>Actinomycetota</taxon>
        <taxon>Actinomycetes</taxon>
        <taxon>Pseudonocardiales</taxon>
        <taxon>Pseudonocardiaceae</taxon>
        <taxon>Amycolatopsis</taxon>
    </lineage>
</organism>
<gene>
    <name evidence="2" type="ORF">FNH05_12295</name>
</gene>